<organism evidence="2 3">
    <name type="scientific">Hyunsoonleella pacifica</name>
    <dbReference type="NCBI Taxonomy" id="1080224"/>
    <lineage>
        <taxon>Bacteria</taxon>
        <taxon>Pseudomonadati</taxon>
        <taxon>Bacteroidota</taxon>
        <taxon>Flavobacteriia</taxon>
        <taxon>Flavobacteriales</taxon>
        <taxon>Flavobacteriaceae</taxon>
    </lineage>
</organism>
<name>A0A4Q9FNL2_9FLAO</name>
<sequence>MKYKKAGIYAILGILFFLPVTFLLFLYPATHNYTPLDIVNENVLDLNDFNSNTEDRIVLKDHITVLSFLGAKPMERLTATSNLKELVYDKFKGFKKFQIVLIAPLASKADAEKLRKEISLYEDLRFLHLVYGTPQQITKLFNSIKYTQSLDANYATDDVFIIDKDLSQRGRIDDREDREIEKDKPIYGLNSYNCIEVATIKNKMSEDLRILFTEYRQKRKGEFNSDTRRAEDLKGRDETKE</sequence>
<evidence type="ECO:0000256" key="1">
    <source>
        <dbReference type="SAM" id="Phobius"/>
    </source>
</evidence>
<keyword evidence="1" id="KW-0472">Membrane</keyword>
<comment type="caution">
    <text evidence="2">The sequence shown here is derived from an EMBL/GenBank/DDBJ whole genome shotgun (WGS) entry which is preliminary data.</text>
</comment>
<keyword evidence="1" id="KW-1133">Transmembrane helix</keyword>
<evidence type="ECO:0000313" key="3">
    <source>
        <dbReference type="Proteomes" id="UP000292372"/>
    </source>
</evidence>
<gene>
    <name evidence="2" type="ORF">EYD46_07405</name>
</gene>
<reference evidence="2 3" key="1">
    <citation type="journal article" date="2015" name="Int. J. Syst. Evol. Microbiol.">
        <title>Hyunsoonleella pacifica sp. nov., isolated from seawater of South Pacific Gyre.</title>
        <authorList>
            <person name="Gao X."/>
            <person name="Zhang Z."/>
            <person name="Dai X."/>
            <person name="Zhang X.H."/>
        </authorList>
    </citation>
    <scope>NUCLEOTIDE SEQUENCE [LARGE SCALE GENOMIC DNA]</scope>
    <source>
        <strain evidence="2 3">SW033</strain>
    </source>
</reference>
<dbReference type="EMBL" id="SIRS01000003">
    <property type="protein sequence ID" value="TBN16460.1"/>
    <property type="molecule type" value="Genomic_DNA"/>
</dbReference>
<dbReference type="AlphaFoldDB" id="A0A4Q9FNL2"/>
<keyword evidence="3" id="KW-1185">Reference proteome</keyword>
<proteinExistence type="predicted"/>
<feature type="transmembrane region" description="Helical" evidence="1">
    <location>
        <begin position="7"/>
        <end position="27"/>
    </location>
</feature>
<dbReference type="RefSeq" id="WP_130936442.1">
    <property type="nucleotide sequence ID" value="NZ_BMEE01000002.1"/>
</dbReference>
<keyword evidence="1" id="KW-0812">Transmembrane</keyword>
<dbReference type="Proteomes" id="UP000292372">
    <property type="component" value="Unassembled WGS sequence"/>
</dbReference>
<dbReference type="OrthoDB" id="1437325at2"/>
<evidence type="ECO:0008006" key="4">
    <source>
        <dbReference type="Google" id="ProtNLM"/>
    </source>
</evidence>
<evidence type="ECO:0000313" key="2">
    <source>
        <dbReference type="EMBL" id="TBN16460.1"/>
    </source>
</evidence>
<protein>
    <recommendedName>
        <fullName evidence="4">Membrane or secreted protein</fullName>
    </recommendedName>
</protein>
<accession>A0A4Q9FNL2</accession>